<proteinExistence type="predicted"/>
<dbReference type="Gene3D" id="3.40.50.300">
    <property type="entry name" value="P-loop containing nucleotide triphosphate hydrolases"/>
    <property type="match status" value="1"/>
</dbReference>
<evidence type="ECO:0000313" key="2">
    <source>
        <dbReference type="EMBL" id="QJH94337.1"/>
    </source>
</evidence>
<reference evidence="1" key="1">
    <citation type="submission" date="2020-03" db="EMBL/GenBank/DDBJ databases">
        <title>The deep terrestrial virosphere.</title>
        <authorList>
            <person name="Holmfeldt K."/>
            <person name="Nilsson E."/>
            <person name="Simone D."/>
            <person name="Lopez-Fernandez M."/>
            <person name="Wu X."/>
            <person name="de Brujin I."/>
            <person name="Lundin D."/>
            <person name="Andersson A."/>
            <person name="Bertilsson S."/>
            <person name="Dopson M."/>
        </authorList>
    </citation>
    <scope>NUCLEOTIDE SEQUENCE</scope>
    <source>
        <strain evidence="1">TM448A00171</strain>
        <strain evidence="2">TM448B00200</strain>
    </source>
</reference>
<dbReference type="EMBL" id="MT143984">
    <property type="protein sequence ID" value="QJA45024.1"/>
    <property type="molecule type" value="Genomic_DNA"/>
</dbReference>
<sequence>MLSKADKLKMVKAARKSSVWFCEKVLQIQTLAWDKHREALEAMRNNKRVAIASGHSMGKDFLGGLIVLDFLFNNPSSIVITTAPTDRQVEKIIWGEISKYYRPELGGELLTKQIKIAPDWYAIGFTTKETNQMIGKFQGFKGKNILVLVTEAHAVEDSIYEQIEGILTAENSRLYLAGNPLRAEGYFFRAFSDPSFKTFTWSCYESPNYLAGKEVIPGMVGKAWVEDKEKRWGKDSPMFQARVEGIFPKHSTNTLLSLYEAREAVNATAVDGIKVLSIDPSRYGEDTTVFSFIQGGWVMKQVEHQGKPTTHTEGRALRYIELFHPDVVIVDEGTFGAGILDHLYEEAPRMKKQERYNFEILPFNFGGSPELSHFANKGTEVYYNVCERIKRVKDIQLPDNPELHNQLASRRYEYDSKGRLKLEDKAKHKKRGLPSPDNADSMIMGLYVSLGNKIKPDLENEDEKDFSYLEASFKSGYVEKEDSIHNV</sequence>
<organism evidence="1">
    <name type="scientific">viral metagenome</name>
    <dbReference type="NCBI Taxonomy" id="1070528"/>
    <lineage>
        <taxon>unclassified sequences</taxon>
        <taxon>metagenomes</taxon>
        <taxon>organismal metagenomes</taxon>
    </lineage>
</organism>
<evidence type="ECO:0000313" key="1">
    <source>
        <dbReference type="EMBL" id="QJA45024.1"/>
    </source>
</evidence>
<dbReference type="InterPro" id="IPR027417">
    <property type="entry name" value="P-loop_NTPase"/>
</dbReference>
<dbReference type="AlphaFoldDB" id="A0A6H1ZBU1"/>
<accession>A0A6H1ZBU1</accession>
<gene>
    <name evidence="1" type="ORF">TM448A00171_0043</name>
    <name evidence="2" type="ORF">TM448B00200_0044</name>
</gene>
<dbReference type="EMBL" id="MT144599">
    <property type="protein sequence ID" value="QJH94337.1"/>
    <property type="molecule type" value="Genomic_DNA"/>
</dbReference>
<protein>
    <submittedName>
        <fullName evidence="1">Putative terminase</fullName>
    </submittedName>
</protein>
<dbReference type="Gene3D" id="3.30.420.240">
    <property type="match status" value="1"/>
</dbReference>
<name>A0A6H1ZBU1_9ZZZZ</name>